<keyword evidence="4 7" id="KW-1133">Transmembrane helix</keyword>
<evidence type="ECO:0000256" key="4">
    <source>
        <dbReference type="ARBA" id="ARBA00022989"/>
    </source>
</evidence>
<feature type="transmembrane region" description="Helical" evidence="7">
    <location>
        <begin position="332"/>
        <end position="353"/>
    </location>
</feature>
<keyword evidence="5 7" id="KW-0472">Membrane</keyword>
<feature type="transmembrane region" description="Helical" evidence="7">
    <location>
        <begin position="160"/>
        <end position="181"/>
    </location>
</feature>
<reference evidence="9" key="1">
    <citation type="journal article" date="2019" name="Int. J. Syst. Evol. Microbiol.">
        <title>The Global Catalogue of Microorganisms (GCM) 10K type strain sequencing project: providing services to taxonomists for standard genome sequencing and annotation.</title>
        <authorList>
            <consortium name="The Broad Institute Genomics Platform"/>
            <consortium name="The Broad Institute Genome Sequencing Center for Infectious Disease"/>
            <person name="Wu L."/>
            <person name="Ma J."/>
        </authorList>
    </citation>
    <scope>NUCLEOTIDE SEQUENCE [LARGE SCALE GENOMIC DNA]</scope>
    <source>
        <strain evidence="9">CGMCC 1.15180</strain>
    </source>
</reference>
<dbReference type="EMBL" id="JBHSPX010000009">
    <property type="protein sequence ID" value="MFC6067172.1"/>
    <property type="molecule type" value="Genomic_DNA"/>
</dbReference>
<evidence type="ECO:0000313" key="9">
    <source>
        <dbReference type="Proteomes" id="UP001596139"/>
    </source>
</evidence>
<keyword evidence="9" id="KW-1185">Reference proteome</keyword>
<evidence type="ECO:0000256" key="2">
    <source>
        <dbReference type="ARBA" id="ARBA00022475"/>
    </source>
</evidence>
<keyword evidence="2" id="KW-1003">Cell membrane</keyword>
<dbReference type="Gene3D" id="1.20.1740.10">
    <property type="entry name" value="Amino acid/polyamine transporter I"/>
    <property type="match status" value="1"/>
</dbReference>
<evidence type="ECO:0000256" key="7">
    <source>
        <dbReference type="SAM" id="Phobius"/>
    </source>
</evidence>
<dbReference type="PANTHER" id="PTHR42770:SF13">
    <property type="entry name" value="L-METHIONINE_BRANCHED-CHAIN AMINO ACID EXPORTER YJEH"/>
    <property type="match status" value="1"/>
</dbReference>
<dbReference type="RefSeq" id="WP_078648773.1">
    <property type="nucleotide sequence ID" value="NZ_JBHSPX010000009.1"/>
</dbReference>
<feature type="transmembrane region" description="Helical" evidence="7">
    <location>
        <begin position="86"/>
        <end position="105"/>
    </location>
</feature>
<evidence type="ECO:0000256" key="6">
    <source>
        <dbReference type="SAM" id="MobiDB-lite"/>
    </source>
</evidence>
<sequence length="445" mass="44606">MEKVRQPETREAARPRPRLGVRPGTALCVGAILGPGVLTLPSSAAAAAGPASLVAWVGLVILSLPVALSFAALGGRYPDGGGVATYVHRAFGAAASAPVGWWFYWGVPIGVSSGALIGGEYVALAAGWGPGAAPLVALLVLAAAALANLAGLQMSGRLQLLMVGLLAVLLLVTITVAAGHVQAENFRPFLPQGWTSVGSAASVLFFAFAGWEAISHLSAEFAAPERDLPKVTLLSWGIVSSLYIGLAVVTIGVLGGGAGRTTTPLTLVLEAGIGSPARMVAAAVALFLTFGAVNAYLAGGARLGAALGRDGALPRRLVSDTNEAGAVPRRSLVVITVAGMAIILAAAVNVITLDTLLRATSACLTAVTMAGVVAAVVLLPRGSALRTSAIIGSVVIAVVLGFCGLYLLLPAGLAGGAAAYRALSGRGADSPERTPAKNSSERSRP</sequence>
<dbReference type="InterPro" id="IPR050367">
    <property type="entry name" value="APC_superfamily"/>
</dbReference>
<evidence type="ECO:0000256" key="1">
    <source>
        <dbReference type="ARBA" id="ARBA00004651"/>
    </source>
</evidence>
<accession>A0ABW1MUY5</accession>
<feature type="transmembrane region" description="Helical" evidence="7">
    <location>
        <begin position="125"/>
        <end position="148"/>
    </location>
</feature>
<proteinExistence type="predicted"/>
<feature type="transmembrane region" description="Helical" evidence="7">
    <location>
        <begin position="21"/>
        <end position="41"/>
    </location>
</feature>
<dbReference type="Proteomes" id="UP001596139">
    <property type="component" value="Unassembled WGS sequence"/>
</dbReference>
<keyword evidence="3 7" id="KW-0812">Transmembrane</keyword>
<dbReference type="PANTHER" id="PTHR42770">
    <property type="entry name" value="AMINO ACID TRANSPORTER-RELATED"/>
    <property type="match status" value="1"/>
</dbReference>
<evidence type="ECO:0000256" key="5">
    <source>
        <dbReference type="ARBA" id="ARBA00023136"/>
    </source>
</evidence>
<dbReference type="Pfam" id="PF13520">
    <property type="entry name" value="AA_permease_2"/>
    <property type="match status" value="1"/>
</dbReference>
<feature type="transmembrane region" description="Helical" evidence="7">
    <location>
        <begin position="193"/>
        <end position="214"/>
    </location>
</feature>
<name>A0ABW1MUY5_9ACTN</name>
<feature type="compositionally biased region" description="Basic and acidic residues" evidence="6">
    <location>
        <begin position="429"/>
        <end position="445"/>
    </location>
</feature>
<comment type="subcellular location">
    <subcellularLocation>
        <location evidence="1">Cell membrane</location>
        <topology evidence="1">Multi-pass membrane protein</topology>
    </subcellularLocation>
</comment>
<protein>
    <submittedName>
        <fullName evidence="8">APC family permease</fullName>
    </submittedName>
</protein>
<comment type="caution">
    <text evidence="8">The sequence shown here is derived from an EMBL/GenBank/DDBJ whole genome shotgun (WGS) entry which is preliminary data.</text>
</comment>
<evidence type="ECO:0000313" key="8">
    <source>
        <dbReference type="EMBL" id="MFC6067172.1"/>
    </source>
</evidence>
<feature type="transmembrane region" description="Helical" evidence="7">
    <location>
        <begin position="390"/>
        <end position="409"/>
    </location>
</feature>
<dbReference type="PIRSF" id="PIRSF006060">
    <property type="entry name" value="AA_transporter"/>
    <property type="match status" value="1"/>
</dbReference>
<feature type="transmembrane region" description="Helical" evidence="7">
    <location>
        <begin position="53"/>
        <end position="74"/>
    </location>
</feature>
<feature type="region of interest" description="Disordered" evidence="6">
    <location>
        <begin position="425"/>
        <end position="445"/>
    </location>
</feature>
<evidence type="ECO:0000256" key="3">
    <source>
        <dbReference type="ARBA" id="ARBA00022692"/>
    </source>
</evidence>
<organism evidence="8 9">
    <name type="scientific">Streptomyces ochraceiscleroticus</name>
    <dbReference type="NCBI Taxonomy" id="47761"/>
    <lineage>
        <taxon>Bacteria</taxon>
        <taxon>Bacillati</taxon>
        <taxon>Actinomycetota</taxon>
        <taxon>Actinomycetes</taxon>
        <taxon>Kitasatosporales</taxon>
        <taxon>Streptomycetaceae</taxon>
        <taxon>Streptomyces</taxon>
    </lineage>
</organism>
<feature type="transmembrane region" description="Helical" evidence="7">
    <location>
        <begin position="234"/>
        <end position="259"/>
    </location>
</feature>
<gene>
    <name evidence="8" type="ORF">ACFP4F_32150</name>
</gene>
<feature type="transmembrane region" description="Helical" evidence="7">
    <location>
        <begin position="359"/>
        <end position="378"/>
    </location>
</feature>
<feature type="transmembrane region" description="Helical" evidence="7">
    <location>
        <begin position="279"/>
        <end position="299"/>
    </location>
</feature>
<dbReference type="InterPro" id="IPR002293">
    <property type="entry name" value="AA/rel_permease1"/>
</dbReference>